<feature type="binding site" evidence="2">
    <location>
        <position position="108"/>
    </location>
    <ligand>
        <name>Fe cation</name>
        <dbReference type="ChEBI" id="CHEBI:24875"/>
    </ligand>
</feature>
<evidence type="ECO:0000313" key="8">
    <source>
        <dbReference type="Proteomes" id="UP000053300"/>
    </source>
</evidence>
<proteinExistence type="inferred from homology"/>
<keyword evidence="2" id="KW-0479">Metal-binding</keyword>
<dbReference type="GO" id="GO:0051213">
    <property type="term" value="F:dioxygenase activity"/>
    <property type="evidence" value="ECO:0007669"/>
    <property type="project" value="UniProtKB-KW"/>
</dbReference>
<dbReference type="RefSeq" id="WP_054067698.1">
    <property type="nucleotide sequence ID" value="NZ_CAUCIF010000004.1"/>
</dbReference>
<keyword evidence="7" id="KW-0223">Dioxygenase</keyword>
<organism evidence="7 8">
    <name type="scientific">Comamonas kerstersii</name>
    <dbReference type="NCBI Taxonomy" id="225992"/>
    <lineage>
        <taxon>Bacteria</taxon>
        <taxon>Pseudomonadati</taxon>
        <taxon>Pseudomonadota</taxon>
        <taxon>Betaproteobacteria</taxon>
        <taxon>Burkholderiales</taxon>
        <taxon>Comamonadaceae</taxon>
        <taxon>Comamonas</taxon>
    </lineage>
</organism>
<dbReference type="InterPro" id="IPR008778">
    <property type="entry name" value="Pirin_C_dom"/>
</dbReference>
<dbReference type="STRING" id="225992.B5M06_12375"/>
<dbReference type="InterPro" id="IPR014710">
    <property type="entry name" value="RmlC-like_jellyroll"/>
</dbReference>
<gene>
    <name evidence="7" type="ORF">AS359_11005</name>
    <name evidence="6" type="ORF">B5M06_12375</name>
</gene>
<dbReference type="EMBL" id="LPXH01000026">
    <property type="protein sequence ID" value="KUF40811.1"/>
    <property type="molecule type" value="Genomic_DNA"/>
</dbReference>
<dbReference type="PIRSF" id="PIRSF006232">
    <property type="entry name" value="Pirin"/>
    <property type="match status" value="1"/>
</dbReference>
<feature type="binding site" evidence="2">
    <location>
        <position position="64"/>
    </location>
    <ligand>
        <name>Fe cation</name>
        <dbReference type="ChEBI" id="CHEBI:24875"/>
    </ligand>
</feature>
<evidence type="ECO:0000259" key="4">
    <source>
        <dbReference type="Pfam" id="PF02678"/>
    </source>
</evidence>
<dbReference type="PANTHER" id="PTHR13903">
    <property type="entry name" value="PIRIN-RELATED"/>
    <property type="match status" value="1"/>
</dbReference>
<dbReference type="EMBL" id="CP020121">
    <property type="protein sequence ID" value="AQZ98927.1"/>
    <property type="molecule type" value="Genomic_DNA"/>
</dbReference>
<dbReference type="GO" id="GO:0046872">
    <property type="term" value="F:metal ion binding"/>
    <property type="evidence" value="ECO:0007669"/>
    <property type="project" value="UniProtKB-KW"/>
</dbReference>
<dbReference type="Pfam" id="PF02678">
    <property type="entry name" value="Pirin"/>
    <property type="match status" value="1"/>
</dbReference>
<evidence type="ECO:0000313" key="6">
    <source>
        <dbReference type="EMBL" id="AQZ98927.1"/>
    </source>
</evidence>
<evidence type="ECO:0000256" key="2">
    <source>
        <dbReference type="PIRSR" id="PIRSR006232-1"/>
    </source>
</evidence>
<accession>A0A1V0BG47</accession>
<dbReference type="GeneID" id="83040120"/>
<dbReference type="InterPro" id="IPR011051">
    <property type="entry name" value="RmlC_Cupin_sf"/>
</dbReference>
<comment type="similarity">
    <text evidence="1 3">Belongs to the pirin family.</text>
</comment>
<feature type="domain" description="Pirin C-terminal" evidence="5">
    <location>
        <begin position="180"/>
        <end position="274"/>
    </location>
</feature>
<evidence type="ECO:0000259" key="5">
    <source>
        <dbReference type="Pfam" id="PF05726"/>
    </source>
</evidence>
<evidence type="ECO:0000313" key="7">
    <source>
        <dbReference type="EMBL" id="KUF40811.1"/>
    </source>
</evidence>
<evidence type="ECO:0000256" key="1">
    <source>
        <dbReference type="ARBA" id="ARBA00008416"/>
    </source>
</evidence>
<dbReference type="Proteomes" id="UP000242792">
    <property type="component" value="Chromosome"/>
</dbReference>
<dbReference type="Gene3D" id="2.60.120.10">
    <property type="entry name" value="Jelly Rolls"/>
    <property type="match status" value="1"/>
</dbReference>
<dbReference type="AlphaFoldDB" id="A0A0W7Z0W9"/>
<dbReference type="Pfam" id="PF05726">
    <property type="entry name" value="Pirin_C"/>
    <property type="match status" value="1"/>
</dbReference>
<dbReference type="Proteomes" id="UP000053300">
    <property type="component" value="Unassembled WGS sequence"/>
</dbReference>
<feature type="domain" description="Pirin N-terminal" evidence="4">
    <location>
        <begin position="23"/>
        <end position="124"/>
    </location>
</feature>
<keyword evidence="2" id="KW-0408">Iron</keyword>
<evidence type="ECO:0000313" key="9">
    <source>
        <dbReference type="Proteomes" id="UP000242792"/>
    </source>
</evidence>
<dbReference type="OrthoDB" id="321327at2"/>
<dbReference type="KEGG" id="cke:B5M06_12375"/>
<keyword evidence="7" id="KW-0560">Oxidoreductase</keyword>
<dbReference type="InterPro" id="IPR003829">
    <property type="entry name" value="Pirin_N_dom"/>
</dbReference>
<evidence type="ECO:0000256" key="3">
    <source>
        <dbReference type="RuleBase" id="RU003457"/>
    </source>
</evidence>
<dbReference type="InterPro" id="IPR012093">
    <property type="entry name" value="Pirin"/>
</dbReference>
<accession>A0A0W7Z0W9</accession>
<feature type="binding site" evidence="2">
    <location>
        <position position="106"/>
    </location>
    <ligand>
        <name>Fe cation</name>
        <dbReference type="ChEBI" id="CHEBI:24875"/>
    </ligand>
</feature>
<reference evidence="6 9" key="2">
    <citation type="submission" date="2017-03" db="EMBL/GenBank/DDBJ databases">
        <title>Rapid Whole Genome Sequencing of Comamonas kerstersii Causing Continuous ambulatory Peritoneal Dialysis-Associated Peritonitis.</title>
        <authorList>
            <person name="Zheng B."/>
        </authorList>
    </citation>
    <scope>NUCLEOTIDE SEQUENCE [LARGE SCALE GENOMIC DNA]</scope>
    <source>
        <strain evidence="6 9">8943</strain>
    </source>
</reference>
<dbReference type="PANTHER" id="PTHR13903:SF8">
    <property type="entry name" value="PIRIN"/>
    <property type="match status" value="1"/>
</dbReference>
<keyword evidence="8" id="KW-1185">Reference proteome</keyword>
<comment type="cofactor">
    <cofactor evidence="2">
        <name>Fe cation</name>
        <dbReference type="ChEBI" id="CHEBI:24875"/>
    </cofactor>
    <text evidence="2">Binds 1 Fe cation per subunit.</text>
</comment>
<dbReference type="SUPFAM" id="SSF51182">
    <property type="entry name" value="RmlC-like cupins"/>
    <property type="match status" value="1"/>
</dbReference>
<sequence length="294" mass="32294">MSAADHPQWQRIAARKGRLAEGVEVARLLPTRERRMVGAWCFLDHLGPVAFPAGQGMHVGAHPHTHLQTFTWMIEGEILHRDSLGSEQVIRAGQVNLMTAGHGIAHTEDTVRDGDRLHAVQLWIALPQAVADQPPAFEHYAQVPQWREQGCDWVLMAGHYAGHTAPTRLFSPLLGMEVLASETCEVQLTLDASFEYGLVALEGGFAVENMALAADELLYLPPGGSAVHVRLQAGTRLLVLGGEPLGESVLMWWNFLGADWVSIRAYRAQWEQGDVRFGPPLQALQHRIAAPALP</sequence>
<reference evidence="7 8" key="1">
    <citation type="submission" date="2015-12" db="EMBL/GenBank/DDBJ databases">
        <title>Complete genome sequence of a multi-drug resistant strain Acidovorax sp. 12322-1.</title>
        <authorList>
            <person name="Ming D."/>
            <person name="Wang M."/>
            <person name="Hu S."/>
            <person name="Zhou Y."/>
            <person name="Jiang T."/>
        </authorList>
    </citation>
    <scope>NUCLEOTIDE SEQUENCE [LARGE SCALE GENOMIC DNA]</scope>
    <source>
        <strain evidence="7 8">12322-1</strain>
    </source>
</reference>
<dbReference type="CDD" id="cd02909">
    <property type="entry name" value="cupin_pirin_N"/>
    <property type="match status" value="1"/>
</dbReference>
<protein>
    <submittedName>
        <fullName evidence="7">Quercetin 2,3-dioxygenase</fullName>
    </submittedName>
</protein>
<feature type="binding site" evidence="2">
    <location>
        <position position="62"/>
    </location>
    <ligand>
        <name>Fe cation</name>
        <dbReference type="ChEBI" id="CHEBI:24875"/>
    </ligand>
</feature>
<name>A0A0W7Z0W9_9BURK</name>